<dbReference type="Gene3D" id="3.40.30.10">
    <property type="entry name" value="Glutaredoxin"/>
    <property type="match status" value="1"/>
</dbReference>
<dbReference type="Pfam" id="PF00578">
    <property type="entry name" value="AhpC-TSA"/>
    <property type="match status" value="1"/>
</dbReference>
<dbReference type="InterPro" id="IPR047262">
    <property type="entry name" value="PRX-like1"/>
</dbReference>
<evidence type="ECO:0000313" key="4">
    <source>
        <dbReference type="Proteomes" id="UP000189981"/>
    </source>
</evidence>
<dbReference type="GO" id="GO:0016491">
    <property type="term" value="F:oxidoreductase activity"/>
    <property type="evidence" value="ECO:0007669"/>
    <property type="project" value="InterPro"/>
</dbReference>
<feature type="signal peptide" evidence="1">
    <location>
        <begin position="1"/>
        <end position="20"/>
    </location>
</feature>
<dbReference type="AlphaFoldDB" id="A0A1T5BSK5"/>
<evidence type="ECO:0000313" key="3">
    <source>
        <dbReference type="EMBL" id="SKB50131.1"/>
    </source>
</evidence>
<dbReference type="STRING" id="572036.SAMN05661099_1664"/>
<sequence>MRKYLLLLLMSAAISSSAQIKTLVVGQSAPFFTLRNVDNKLISFNSYPKAKGFIIVFTCNTCPVAKAYEQRIIELGKKMAPLGYPVLAVNPNDADISSGDSFAKMQARAKDKNYPFPYLYDAGQRVTNMYGATKTPQLFIAQKTKKGLIIQYTGAIDDDQELENPGRTKYVERAVAALNANKLPAIKATKAIGCSVKRAD</sequence>
<feature type="chain" id="PRO_5013205126" evidence="1">
    <location>
        <begin position="21"/>
        <end position="200"/>
    </location>
</feature>
<dbReference type="InterPro" id="IPR013766">
    <property type="entry name" value="Thioredoxin_domain"/>
</dbReference>
<dbReference type="OrthoDB" id="9809746at2"/>
<organism evidence="3 4">
    <name type="scientific">Daejeonella lutea</name>
    <dbReference type="NCBI Taxonomy" id="572036"/>
    <lineage>
        <taxon>Bacteria</taxon>
        <taxon>Pseudomonadati</taxon>
        <taxon>Bacteroidota</taxon>
        <taxon>Sphingobacteriia</taxon>
        <taxon>Sphingobacteriales</taxon>
        <taxon>Sphingobacteriaceae</taxon>
        <taxon>Daejeonella</taxon>
    </lineage>
</organism>
<dbReference type="PANTHER" id="PTHR43640:SF1">
    <property type="entry name" value="THIOREDOXIN-DEPENDENT PEROXIREDOXIN"/>
    <property type="match status" value="1"/>
</dbReference>
<dbReference type="PANTHER" id="PTHR43640">
    <property type="entry name" value="OS07G0260300 PROTEIN"/>
    <property type="match status" value="1"/>
</dbReference>
<gene>
    <name evidence="3" type="ORF">SAMN05661099_1664</name>
</gene>
<keyword evidence="4" id="KW-1185">Reference proteome</keyword>
<dbReference type="GO" id="GO:0016209">
    <property type="term" value="F:antioxidant activity"/>
    <property type="evidence" value="ECO:0007669"/>
    <property type="project" value="InterPro"/>
</dbReference>
<accession>A0A1T5BSK5</accession>
<dbReference type="Proteomes" id="UP000189981">
    <property type="component" value="Unassembled WGS sequence"/>
</dbReference>
<proteinExistence type="predicted"/>
<dbReference type="SUPFAM" id="SSF52833">
    <property type="entry name" value="Thioredoxin-like"/>
    <property type="match status" value="1"/>
</dbReference>
<protein>
    <submittedName>
        <fullName evidence="3">Peroxiredoxin</fullName>
    </submittedName>
</protein>
<dbReference type="CDD" id="cd02969">
    <property type="entry name" value="PRX_like1"/>
    <property type="match status" value="1"/>
</dbReference>
<evidence type="ECO:0000259" key="2">
    <source>
        <dbReference type="PROSITE" id="PS51352"/>
    </source>
</evidence>
<dbReference type="RefSeq" id="WP_079702112.1">
    <property type="nucleotide sequence ID" value="NZ_FUYR01000001.1"/>
</dbReference>
<keyword evidence="1" id="KW-0732">Signal</keyword>
<dbReference type="PROSITE" id="PS51352">
    <property type="entry name" value="THIOREDOXIN_2"/>
    <property type="match status" value="1"/>
</dbReference>
<dbReference type="EMBL" id="FUYR01000001">
    <property type="protein sequence ID" value="SKB50131.1"/>
    <property type="molecule type" value="Genomic_DNA"/>
</dbReference>
<feature type="domain" description="Thioredoxin" evidence="2">
    <location>
        <begin position="23"/>
        <end position="180"/>
    </location>
</feature>
<dbReference type="InterPro" id="IPR000866">
    <property type="entry name" value="AhpC/TSA"/>
</dbReference>
<name>A0A1T5BSK5_9SPHI</name>
<evidence type="ECO:0000256" key="1">
    <source>
        <dbReference type="SAM" id="SignalP"/>
    </source>
</evidence>
<reference evidence="4" key="1">
    <citation type="submission" date="2017-02" db="EMBL/GenBank/DDBJ databases">
        <authorList>
            <person name="Varghese N."/>
            <person name="Submissions S."/>
        </authorList>
    </citation>
    <scope>NUCLEOTIDE SEQUENCE [LARGE SCALE GENOMIC DNA]</scope>
    <source>
        <strain evidence="4">DSM 22385</strain>
    </source>
</reference>
<dbReference type="InterPro" id="IPR036249">
    <property type="entry name" value="Thioredoxin-like_sf"/>
</dbReference>